<keyword evidence="10 17" id="KW-1015">Disulfide bond</keyword>
<comment type="cofactor">
    <cofactor evidence="15 18">
        <name>heme b</name>
        <dbReference type="ChEBI" id="CHEBI:60344"/>
    </cofactor>
    <text evidence="15 18">Binds 1 heme b (iron(II)-protoporphyrin IX) group per subunit.</text>
</comment>
<feature type="binding site" evidence="15">
    <location>
        <position position="272"/>
    </location>
    <ligand>
        <name>Ca(2+)</name>
        <dbReference type="ChEBI" id="CHEBI:29108"/>
        <label>2</label>
    </ligand>
</feature>
<dbReference type="Pfam" id="PF00141">
    <property type="entry name" value="peroxidase"/>
    <property type="match status" value="1"/>
</dbReference>
<dbReference type="InterPro" id="IPR033905">
    <property type="entry name" value="Secretory_peroxidase"/>
</dbReference>
<feature type="disulfide bond" evidence="17">
    <location>
        <begin position="143"/>
        <end position="348"/>
    </location>
</feature>
<evidence type="ECO:0000256" key="5">
    <source>
        <dbReference type="ARBA" id="ARBA00022617"/>
    </source>
</evidence>
<feature type="binding site" evidence="15">
    <location>
        <position position="97"/>
    </location>
    <ligand>
        <name>Ca(2+)</name>
        <dbReference type="ChEBI" id="CHEBI:29108"/>
        <label>1</label>
    </ligand>
</feature>
<comment type="similarity">
    <text evidence="2">Belongs to the peroxidase family. Ascorbate peroxidase subfamily.</text>
</comment>
<keyword evidence="9 15" id="KW-0408">Iron</keyword>
<keyword evidence="5 18" id="KW-0349">Heme</keyword>
<evidence type="ECO:0000256" key="1">
    <source>
        <dbReference type="ARBA" id="ARBA00000189"/>
    </source>
</evidence>
<evidence type="ECO:0000256" key="16">
    <source>
        <dbReference type="PIRSR" id="PIRSR600823-4"/>
    </source>
</evidence>
<evidence type="ECO:0000256" key="6">
    <source>
        <dbReference type="ARBA" id="ARBA00022723"/>
    </source>
</evidence>
<dbReference type="InterPro" id="IPR019794">
    <property type="entry name" value="Peroxidases_AS"/>
</dbReference>
<name>A0ABD2ZC36_9GENT</name>
<feature type="binding site" evidence="14">
    <location>
        <position position="185"/>
    </location>
    <ligand>
        <name>substrate</name>
    </ligand>
</feature>
<dbReference type="GO" id="GO:0046872">
    <property type="term" value="F:metal ion binding"/>
    <property type="evidence" value="ECO:0007669"/>
    <property type="project" value="UniProtKB-UniRule"/>
</dbReference>
<keyword evidence="6 15" id="KW-0479">Metal-binding</keyword>
<evidence type="ECO:0000256" key="9">
    <source>
        <dbReference type="ARBA" id="ARBA00023004"/>
    </source>
</evidence>
<evidence type="ECO:0000256" key="11">
    <source>
        <dbReference type="ARBA" id="ARBA00023180"/>
    </source>
</evidence>
<proteinExistence type="inferred from homology"/>
<dbReference type="FunFam" id="1.10.420.10:FF:000001">
    <property type="entry name" value="Peroxidase"/>
    <property type="match status" value="1"/>
</dbReference>
<comment type="function">
    <text evidence="18">Removal of H(2)O(2), oxidation of toxic reductants, biosynthesis and degradation of lignin, suberization, auxin catabolism, response to environmental stresses such as wounding, pathogen attack and oxidative stress.</text>
</comment>
<evidence type="ECO:0000313" key="20">
    <source>
        <dbReference type="EMBL" id="KAL3515890.1"/>
    </source>
</evidence>
<evidence type="ECO:0000256" key="3">
    <source>
        <dbReference type="ARBA" id="ARBA00012313"/>
    </source>
</evidence>
<dbReference type="Gene3D" id="1.10.520.10">
    <property type="match status" value="1"/>
</dbReference>
<evidence type="ECO:0000256" key="13">
    <source>
        <dbReference type="PIRSR" id="PIRSR600823-1"/>
    </source>
</evidence>
<protein>
    <recommendedName>
        <fullName evidence="3 18">Peroxidase</fullName>
        <ecNumber evidence="3 18">1.11.1.7</ecNumber>
    </recommendedName>
</protein>
<accession>A0ABD2ZC36</accession>
<evidence type="ECO:0000256" key="12">
    <source>
        <dbReference type="ARBA" id="ARBA00023324"/>
    </source>
</evidence>
<evidence type="ECO:0000256" key="2">
    <source>
        <dbReference type="ARBA" id="ARBA00006873"/>
    </source>
</evidence>
<comment type="caution">
    <text evidence="20">The sequence shown here is derived from an EMBL/GenBank/DDBJ whole genome shotgun (WGS) entry which is preliminary data.</text>
</comment>
<keyword evidence="18" id="KW-0964">Secreted</keyword>
<evidence type="ECO:0000256" key="15">
    <source>
        <dbReference type="PIRSR" id="PIRSR600823-3"/>
    </source>
</evidence>
<dbReference type="SUPFAM" id="SSF48113">
    <property type="entry name" value="Heme-dependent peroxidases"/>
    <property type="match status" value="1"/>
</dbReference>
<keyword evidence="7 15" id="KW-0106">Calcium</keyword>
<dbReference type="AlphaFoldDB" id="A0ABD2ZC36"/>
<reference evidence="20 21" key="1">
    <citation type="submission" date="2024-11" db="EMBL/GenBank/DDBJ databases">
        <title>A near-complete genome assembly of Cinchona calisaya.</title>
        <authorList>
            <person name="Lian D.C."/>
            <person name="Zhao X.W."/>
            <person name="Wei L."/>
        </authorList>
    </citation>
    <scope>NUCLEOTIDE SEQUENCE [LARGE SCALE GENOMIC DNA]</scope>
    <source>
        <tissue evidence="20">Nenye</tissue>
    </source>
</reference>
<evidence type="ECO:0000256" key="8">
    <source>
        <dbReference type="ARBA" id="ARBA00023002"/>
    </source>
</evidence>
<evidence type="ECO:0000256" key="4">
    <source>
        <dbReference type="ARBA" id="ARBA00022559"/>
    </source>
</evidence>
<comment type="subcellular location">
    <subcellularLocation>
        <location evidence="18">Secreted</location>
    </subcellularLocation>
</comment>
<dbReference type="GO" id="GO:0020037">
    <property type="term" value="F:heme binding"/>
    <property type="evidence" value="ECO:0007669"/>
    <property type="project" value="UniProtKB-UniRule"/>
</dbReference>
<evidence type="ECO:0000256" key="10">
    <source>
        <dbReference type="ARBA" id="ARBA00023157"/>
    </source>
</evidence>
<dbReference type="PROSITE" id="PS00435">
    <property type="entry name" value="PEROXIDASE_1"/>
    <property type="match status" value="1"/>
</dbReference>
<dbReference type="InterPro" id="IPR002016">
    <property type="entry name" value="Haem_peroxidase"/>
</dbReference>
<dbReference type="PRINTS" id="PR00461">
    <property type="entry name" value="PLPEROXIDASE"/>
</dbReference>
<feature type="binding site" evidence="15">
    <location>
        <position position="280"/>
    </location>
    <ligand>
        <name>Ca(2+)</name>
        <dbReference type="ChEBI" id="CHEBI:29108"/>
        <label>2</label>
    </ligand>
</feature>
<evidence type="ECO:0000259" key="19">
    <source>
        <dbReference type="PROSITE" id="PS50873"/>
    </source>
</evidence>
<feature type="binding site" evidence="15">
    <location>
        <position position="111"/>
    </location>
    <ligand>
        <name>Ca(2+)</name>
        <dbReference type="ChEBI" id="CHEBI:29108"/>
        <label>1</label>
    </ligand>
</feature>
<dbReference type="PANTHER" id="PTHR31517:SF84">
    <property type="entry name" value="PEROXIDASE"/>
    <property type="match status" value="1"/>
</dbReference>
<dbReference type="InterPro" id="IPR010255">
    <property type="entry name" value="Haem_peroxidase_sf"/>
</dbReference>
<feature type="disulfide bond" evidence="17">
    <location>
        <begin position="58"/>
        <end position="137"/>
    </location>
</feature>
<keyword evidence="21" id="KW-1185">Reference proteome</keyword>
<dbReference type="GO" id="GO:0005576">
    <property type="term" value="C:extracellular region"/>
    <property type="evidence" value="ECO:0007669"/>
    <property type="project" value="UniProtKB-SubCell"/>
</dbReference>
<gene>
    <name evidence="20" type="ORF">ACH5RR_022792</name>
</gene>
<feature type="active site" description="Proton acceptor" evidence="13">
    <location>
        <position position="89"/>
    </location>
</feature>
<comment type="similarity">
    <text evidence="18">Belongs to the peroxidase family. Classical plant (class III) peroxidase subfamily.</text>
</comment>
<dbReference type="GO" id="GO:0140825">
    <property type="term" value="F:lactoperoxidase activity"/>
    <property type="evidence" value="ECO:0007669"/>
    <property type="project" value="UniProtKB-EC"/>
</dbReference>
<dbReference type="InterPro" id="IPR019793">
    <property type="entry name" value="Peroxidases_heam-ligand_BS"/>
</dbReference>
<dbReference type="PROSITE" id="PS50873">
    <property type="entry name" value="PEROXIDASE_4"/>
    <property type="match status" value="1"/>
</dbReference>
<keyword evidence="4 18" id="KW-0575">Peroxidase</keyword>
<feature type="disulfide bond" evidence="17">
    <location>
        <begin position="222"/>
        <end position="254"/>
    </location>
</feature>
<comment type="catalytic activity">
    <reaction evidence="1 18">
        <text>2 a phenolic donor + H2O2 = 2 a phenolic radical donor + 2 H2O</text>
        <dbReference type="Rhea" id="RHEA:56136"/>
        <dbReference type="ChEBI" id="CHEBI:15377"/>
        <dbReference type="ChEBI" id="CHEBI:16240"/>
        <dbReference type="ChEBI" id="CHEBI:139520"/>
        <dbReference type="ChEBI" id="CHEBI:139521"/>
        <dbReference type="EC" id="1.11.1.7"/>
    </reaction>
</comment>
<sequence length="352" mass="39373">MMTTPPLWTLKSNTTTLLLNLKSITSPTSPRRHFLKWSWFWSRRCAASLQVDFYKKTCPSAEKIVEEVVKKAMWSNPGIAANLIRLHFHDCFVRGCDGSILIDSTPNNPAEKDQPRILNLRGFEVIDEAKAKIEAKCPQTVSCADILAFAARDSAFQAGGFQYSVPAGRRDGRISKSLEVLQNIPAFFYNFTEIVHNFTNKGLSIDEMVVLSGAHSIGLAACSTFSSRLFSFNSTNSQDPSMDPQLAKRLRKLCPKPSKSGKNERDPRAELDILTPNILDNKYYINLENHLGVLATDQMLTSHHSTAKLVKKYAKNGLKWAEKFVPAMVHLGSIEVLTGNQGEIRRNCRVVN</sequence>
<feature type="site" description="Transition state stabilizer" evidence="16">
    <location>
        <position position="85"/>
    </location>
</feature>
<dbReference type="PRINTS" id="PR00458">
    <property type="entry name" value="PEROXIDASE"/>
</dbReference>
<evidence type="ECO:0000256" key="18">
    <source>
        <dbReference type="RuleBase" id="RU362060"/>
    </source>
</evidence>
<feature type="binding site" description="axial binding residue" evidence="15">
    <location>
        <position position="215"/>
    </location>
    <ligand>
        <name>heme b</name>
        <dbReference type="ChEBI" id="CHEBI:60344"/>
    </ligand>
    <ligandPart>
        <name>Fe</name>
        <dbReference type="ChEBI" id="CHEBI:18248"/>
    </ligandPart>
</feature>
<keyword evidence="8 18" id="KW-0560">Oxidoreductase</keyword>
<feature type="binding site" evidence="15">
    <location>
        <position position="275"/>
    </location>
    <ligand>
        <name>Ca(2+)</name>
        <dbReference type="ChEBI" id="CHEBI:29108"/>
        <label>2</label>
    </ligand>
</feature>
<comment type="cofactor">
    <cofactor evidence="15 18">
        <name>Ca(2+)</name>
        <dbReference type="ChEBI" id="CHEBI:29108"/>
    </cofactor>
    <text evidence="15 18">Binds 2 calcium ions per subunit.</text>
</comment>
<organism evidence="20 21">
    <name type="scientific">Cinchona calisaya</name>
    <dbReference type="NCBI Taxonomy" id="153742"/>
    <lineage>
        <taxon>Eukaryota</taxon>
        <taxon>Viridiplantae</taxon>
        <taxon>Streptophyta</taxon>
        <taxon>Embryophyta</taxon>
        <taxon>Tracheophyta</taxon>
        <taxon>Spermatophyta</taxon>
        <taxon>Magnoliopsida</taxon>
        <taxon>eudicotyledons</taxon>
        <taxon>Gunneridae</taxon>
        <taxon>Pentapetalae</taxon>
        <taxon>asterids</taxon>
        <taxon>lamiids</taxon>
        <taxon>Gentianales</taxon>
        <taxon>Rubiaceae</taxon>
        <taxon>Cinchonoideae</taxon>
        <taxon>Cinchoneae</taxon>
        <taxon>Cinchona</taxon>
    </lineage>
</organism>
<dbReference type="GO" id="GO:0042744">
    <property type="term" value="P:hydrogen peroxide catabolic process"/>
    <property type="evidence" value="ECO:0007669"/>
    <property type="project" value="UniProtKB-KW"/>
</dbReference>
<feature type="binding site" evidence="15">
    <location>
        <position position="95"/>
    </location>
    <ligand>
        <name>Ca(2+)</name>
        <dbReference type="ChEBI" id="CHEBI:29108"/>
        <label>1</label>
    </ligand>
</feature>
<dbReference type="Proteomes" id="UP001630127">
    <property type="component" value="Unassembled WGS sequence"/>
</dbReference>
<dbReference type="Gene3D" id="1.10.420.10">
    <property type="entry name" value="Peroxidase, domain 2"/>
    <property type="match status" value="1"/>
</dbReference>
<dbReference type="InterPro" id="IPR000823">
    <property type="entry name" value="Peroxidase_pln"/>
</dbReference>
<dbReference type="EMBL" id="JBJUIK010000010">
    <property type="protein sequence ID" value="KAL3515890.1"/>
    <property type="molecule type" value="Genomic_DNA"/>
</dbReference>
<evidence type="ECO:0000256" key="7">
    <source>
        <dbReference type="ARBA" id="ARBA00022837"/>
    </source>
</evidence>
<feature type="disulfide bond" evidence="17">
    <location>
        <begin position="91"/>
        <end position="96"/>
    </location>
</feature>
<feature type="domain" description="Plant heme peroxidase family profile" evidence="19">
    <location>
        <begin position="48"/>
        <end position="352"/>
    </location>
</feature>
<keyword evidence="11" id="KW-0325">Glycoprotein</keyword>
<feature type="binding site" evidence="15">
    <location>
        <position position="99"/>
    </location>
    <ligand>
        <name>Ca(2+)</name>
        <dbReference type="ChEBI" id="CHEBI:29108"/>
        <label>1</label>
    </ligand>
</feature>
<evidence type="ECO:0000256" key="14">
    <source>
        <dbReference type="PIRSR" id="PIRSR600823-2"/>
    </source>
</evidence>
<dbReference type="PANTHER" id="PTHR31517">
    <property type="match status" value="1"/>
</dbReference>
<evidence type="ECO:0000256" key="17">
    <source>
        <dbReference type="PIRSR" id="PIRSR600823-5"/>
    </source>
</evidence>
<dbReference type="EC" id="1.11.1.7" evidence="3 18"/>
<keyword evidence="12 18" id="KW-0376">Hydrogen peroxide</keyword>
<feature type="binding site" evidence="15">
    <location>
        <position position="90"/>
    </location>
    <ligand>
        <name>Ca(2+)</name>
        <dbReference type="ChEBI" id="CHEBI:29108"/>
        <label>1</label>
    </ligand>
</feature>
<feature type="binding site" evidence="15">
    <location>
        <position position="93"/>
    </location>
    <ligand>
        <name>Ca(2+)</name>
        <dbReference type="ChEBI" id="CHEBI:29108"/>
        <label>1</label>
    </ligand>
</feature>
<dbReference type="CDD" id="cd00693">
    <property type="entry name" value="secretory_peroxidase"/>
    <property type="match status" value="1"/>
</dbReference>
<dbReference type="FunFam" id="1.10.520.10:FF:000001">
    <property type="entry name" value="Peroxidase"/>
    <property type="match status" value="1"/>
</dbReference>
<evidence type="ECO:0000313" key="21">
    <source>
        <dbReference type="Proteomes" id="UP001630127"/>
    </source>
</evidence>
<dbReference type="GO" id="GO:0006979">
    <property type="term" value="P:response to oxidative stress"/>
    <property type="evidence" value="ECO:0007669"/>
    <property type="project" value="UniProtKB-UniRule"/>
</dbReference>
<dbReference type="PROSITE" id="PS00436">
    <property type="entry name" value="PEROXIDASE_2"/>
    <property type="match status" value="1"/>
</dbReference>